<dbReference type="GeneID" id="19898789"/>
<protein>
    <submittedName>
        <fullName evidence="2">Uncharacterized protein</fullName>
    </submittedName>
</protein>
<gene>
    <name evidence="2" type="ORF">W97_01478</name>
</gene>
<dbReference type="AlphaFoldDB" id="R7YK03"/>
<dbReference type="Proteomes" id="UP000016924">
    <property type="component" value="Unassembled WGS sequence"/>
</dbReference>
<evidence type="ECO:0000313" key="3">
    <source>
        <dbReference type="Proteomes" id="UP000016924"/>
    </source>
</evidence>
<feature type="region of interest" description="Disordered" evidence="1">
    <location>
        <begin position="1"/>
        <end position="46"/>
    </location>
</feature>
<dbReference type="HOGENOM" id="CLU_150138_0_0_1"/>
<dbReference type="EMBL" id="JH767558">
    <property type="protein sequence ID" value="EON62257.1"/>
    <property type="molecule type" value="Genomic_DNA"/>
</dbReference>
<evidence type="ECO:0000313" key="2">
    <source>
        <dbReference type="EMBL" id="EON62257.1"/>
    </source>
</evidence>
<reference evidence="3" key="1">
    <citation type="submission" date="2012-06" db="EMBL/GenBank/DDBJ databases">
        <title>The genome sequence of Coniosporium apollinis CBS 100218.</title>
        <authorList>
            <consortium name="The Broad Institute Genome Sequencing Platform"/>
            <person name="Cuomo C."/>
            <person name="Gorbushina A."/>
            <person name="Noack S."/>
            <person name="Walker B."/>
            <person name="Young S.K."/>
            <person name="Zeng Q."/>
            <person name="Gargeya S."/>
            <person name="Fitzgerald M."/>
            <person name="Haas B."/>
            <person name="Abouelleil A."/>
            <person name="Alvarado L."/>
            <person name="Arachchi H.M."/>
            <person name="Berlin A.M."/>
            <person name="Chapman S.B."/>
            <person name="Goldberg J."/>
            <person name="Griggs A."/>
            <person name="Gujja S."/>
            <person name="Hansen M."/>
            <person name="Howarth C."/>
            <person name="Imamovic A."/>
            <person name="Larimer J."/>
            <person name="McCowan C."/>
            <person name="Montmayeur A."/>
            <person name="Murphy C."/>
            <person name="Neiman D."/>
            <person name="Pearson M."/>
            <person name="Priest M."/>
            <person name="Roberts A."/>
            <person name="Saif S."/>
            <person name="Shea T."/>
            <person name="Sisk P."/>
            <person name="Sykes S."/>
            <person name="Wortman J."/>
            <person name="Nusbaum C."/>
            <person name="Birren B."/>
        </authorList>
    </citation>
    <scope>NUCLEOTIDE SEQUENCE [LARGE SCALE GENOMIC DNA]</scope>
    <source>
        <strain evidence="3">CBS 100218</strain>
    </source>
</reference>
<dbReference type="OMA" id="DHSAKTM"/>
<proteinExistence type="predicted"/>
<accession>R7YK03</accession>
<evidence type="ECO:0000256" key="1">
    <source>
        <dbReference type="SAM" id="MobiDB-lite"/>
    </source>
</evidence>
<dbReference type="OrthoDB" id="5278621at2759"/>
<dbReference type="eggNOG" id="ENOG502SG05">
    <property type="taxonomic scope" value="Eukaryota"/>
</dbReference>
<name>R7YK03_CONA1</name>
<feature type="region of interest" description="Disordered" evidence="1">
    <location>
        <begin position="101"/>
        <end position="131"/>
    </location>
</feature>
<sequence length="131" mass="13582">MSSYSNLFTKPHTRQSHNIPDMDGDDSHKAYTEGASSANPNMDLTDSIHEDAKPRAEPIGEKTTGGGSAFSSEGAVGKQFTTEGMIGGMAQAIGGPLDKEGAIGKHFTESGSIGGSVQEHLGSGESNSIRK</sequence>
<feature type="compositionally biased region" description="Polar residues" evidence="1">
    <location>
        <begin position="34"/>
        <end position="44"/>
    </location>
</feature>
<dbReference type="RefSeq" id="XP_007777574.1">
    <property type="nucleotide sequence ID" value="XM_007779384.1"/>
</dbReference>
<keyword evidence="3" id="KW-1185">Reference proteome</keyword>
<organism evidence="2 3">
    <name type="scientific">Coniosporium apollinis (strain CBS 100218)</name>
    <name type="common">Rock-inhabiting black yeast</name>
    <dbReference type="NCBI Taxonomy" id="1168221"/>
    <lineage>
        <taxon>Eukaryota</taxon>
        <taxon>Fungi</taxon>
        <taxon>Dikarya</taxon>
        <taxon>Ascomycota</taxon>
        <taxon>Pezizomycotina</taxon>
        <taxon>Dothideomycetes</taxon>
        <taxon>Dothideomycetes incertae sedis</taxon>
        <taxon>Coniosporium</taxon>
    </lineage>
</organism>